<dbReference type="InterPro" id="IPR052374">
    <property type="entry name" value="SERAC1"/>
</dbReference>
<dbReference type="PANTHER" id="PTHR48182">
    <property type="entry name" value="PROTEIN SERAC1"/>
    <property type="match status" value="1"/>
</dbReference>
<sequence>MWTFRPRDQADMWLRDFLPQDLPNCRVLLYGYKSTVPRSNDTAQAHDFADTLRNLLLTFRSATNTRDRPVIFIGHSLGGIIIKQLLHQIEGTPDAEMLYRACRGFLFFGVPNLGLNNEKLELMTENQPNKPLISSLLVEQDGQPSSYLNLLDDTFARALRRLPIMPEVIAFYETIRTRMTGPFSKMKLEERLDGADHSNLVKFTDRKGNYEIVLGKLLSMMEKIVSSKQQAE</sequence>
<evidence type="ECO:0000313" key="8">
    <source>
        <dbReference type="Proteomes" id="UP001430584"/>
    </source>
</evidence>
<evidence type="ECO:0000256" key="4">
    <source>
        <dbReference type="ARBA" id="ARBA00022824"/>
    </source>
</evidence>
<evidence type="ECO:0000256" key="2">
    <source>
        <dbReference type="ARBA" id="ARBA00004240"/>
    </source>
</evidence>
<evidence type="ECO:0000256" key="1">
    <source>
        <dbReference type="ARBA" id="ARBA00004173"/>
    </source>
</evidence>
<comment type="caution">
    <text evidence="7">The sequence shown here is derived from an EMBL/GenBank/DDBJ whole genome shotgun (WGS) entry which is preliminary data.</text>
</comment>
<evidence type="ECO:0000256" key="5">
    <source>
        <dbReference type="ARBA" id="ARBA00023128"/>
    </source>
</evidence>
<gene>
    <name evidence="7" type="ORF">SLS55_000589</name>
</gene>
<evidence type="ECO:0000256" key="6">
    <source>
        <dbReference type="ARBA" id="ARBA00023136"/>
    </source>
</evidence>
<keyword evidence="4" id="KW-0256">Endoplasmic reticulum</keyword>
<accession>A0ABR3CUQ3</accession>
<protein>
    <recommendedName>
        <fullName evidence="9">Protein SERAC1</fullName>
    </recommendedName>
</protein>
<proteinExistence type="predicted"/>
<keyword evidence="8" id="KW-1185">Reference proteome</keyword>
<name>A0ABR3CUQ3_9PEZI</name>
<evidence type="ECO:0000313" key="7">
    <source>
        <dbReference type="EMBL" id="KAL0264639.1"/>
    </source>
</evidence>
<organism evidence="7 8">
    <name type="scientific">Diplodia seriata</name>
    <dbReference type="NCBI Taxonomy" id="420778"/>
    <lineage>
        <taxon>Eukaryota</taxon>
        <taxon>Fungi</taxon>
        <taxon>Dikarya</taxon>
        <taxon>Ascomycota</taxon>
        <taxon>Pezizomycotina</taxon>
        <taxon>Dothideomycetes</taxon>
        <taxon>Dothideomycetes incertae sedis</taxon>
        <taxon>Botryosphaeriales</taxon>
        <taxon>Botryosphaeriaceae</taxon>
        <taxon>Diplodia</taxon>
    </lineage>
</organism>
<dbReference type="InterPro" id="IPR029058">
    <property type="entry name" value="AB_hydrolase_fold"/>
</dbReference>
<keyword evidence="5" id="KW-0496">Mitochondrion</keyword>
<reference evidence="7 8" key="1">
    <citation type="submission" date="2024-02" db="EMBL/GenBank/DDBJ databases">
        <title>De novo assembly and annotation of 12 fungi associated with fruit tree decline syndrome in Ontario, Canada.</title>
        <authorList>
            <person name="Sulman M."/>
            <person name="Ellouze W."/>
            <person name="Ilyukhin E."/>
        </authorList>
    </citation>
    <scope>NUCLEOTIDE SEQUENCE [LARGE SCALE GENOMIC DNA]</scope>
    <source>
        <strain evidence="7 8">FDS-637</strain>
    </source>
</reference>
<comment type="subcellular location">
    <subcellularLocation>
        <location evidence="2">Endoplasmic reticulum</location>
    </subcellularLocation>
    <subcellularLocation>
        <location evidence="3">Membrane</location>
    </subcellularLocation>
    <subcellularLocation>
        <location evidence="1">Mitochondrion</location>
    </subcellularLocation>
</comment>
<dbReference type="PANTHER" id="PTHR48182:SF2">
    <property type="entry name" value="PROTEIN SERAC1"/>
    <property type="match status" value="1"/>
</dbReference>
<dbReference type="Gene3D" id="3.40.50.1820">
    <property type="entry name" value="alpha/beta hydrolase"/>
    <property type="match status" value="1"/>
</dbReference>
<dbReference type="EMBL" id="JAJVCZ030000001">
    <property type="protein sequence ID" value="KAL0264639.1"/>
    <property type="molecule type" value="Genomic_DNA"/>
</dbReference>
<evidence type="ECO:0008006" key="9">
    <source>
        <dbReference type="Google" id="ProtNLM"/>
    </source>
</evidence>
<dbReference type="Proteomes" id="UP001430584">
    <property type="component" value="Unassembled WGS sequence"/>
</dbReference>
<keyword evidence="6" id="KW-0472">Membrane</keyword>
<dbReference type="RefSeq" id="XP_066637379.1">
    <property type="nucleotide sequence ID" value="XM_066772100.1"/>
</dbReference>
<dbReference type="GeneID" id="92004674"/>
<evidence type="ECO:0000256" key="3">
    <source>
        <dbReference type="ARBA" id="ARBA00004370"/>
    </source>
</evidence>
<dbReference type="SUPFAM" id="SSF53474">
    <property type="entry name" value="alpha/beta-Hydrolases"/>
    <property type="match status" value="1"/>
</dbReference>